<dbReference type="InterPro" id="IPR002110">
    <property type="entry name" value="Ankyrin_rpt"/>
</dbReference>
<evidence type="ECO:0000256" key="2">
    <source>
        <dbReference type="ARBA" id="ARBA00023043"/>
    </source>
</evidence>
<gene>
    <name evidence="6" type="ORF">PSALAMII_LOCUS9969</name>
</gene>
<dbReference type="Pfam" id="PF24883">
    <property type="entry name" value="NPHP3_N"/>
    <property type="match status" value="1"/>
</dbReference>
<dbReference type="SMART" id="SM00248">
    <property type="entry name" value="ANK"/>
    <property type="match status" value="14"/>
</dbReference>
<dbReference type="Gene3D" id="1.25.40.20">
    <property type="entry name" value="Ankyrin repeat-containing domain"/>
    <property type="match status" value="4"/>
</dbReference>
<comment type="caution">
    <text evidence="6">The sequence shown here is derived from an EMBL/GenBank/DDBJ whole genome shotgun (WGS) entry which is preliminary data.</text>
</comment>
<dbReference type="PANTHER" id="PTHR24126:SF14">
    <property type="entry name" value="ANK_REP_REGION DOMAIN-CONTAINING PROTEIN"/>
    <property type="match status" value="1"/>
</dbReference>
<feature type="compositionally biased region" description="Basic and acidic residues" evidence="4">
    <location>
        <begin position="48"/>
        <end position="63"/>
    </location>
</feature>
<dbReference type="InterPro" id="IPR036770">
    <property type="entry name" value="Ankyrin_rpt-contain_sf"/>
</dbReference>
<feature type="repeat" description="ANK" evidence="3">
    <location>
        <begin position="1172"/>
        <end position="1204"/>
    </location>
</feature>
<organism evidence="6 7">
    <name type="scientific">Penicillium salamii</name>
    <dbReference type="NCBI Taxonomy" id="1612424"/>
    <lineage>
        <taxon>Eukaryota</taxon>
        <taxon>Fungi</taxon>
        <taxon>Dikarya</taxon>
        <taxon>Ascomycota</taxon>
        <taxon>Pezizomycotina</taxon>
        <taxon>Eurotiomycetes</taxon>
        <taxon>Eurotiomycetidae</taxon>
        <taxon>Eurotiales</taxon>
        <taxon>Aspergillaceae</taxon>
        <taxon>Penicillium</taxon>
    </lineage>
</organism>
<proteinExistence type="predicted"/>
<keyword evidence="1" id="KW-0677">Repeat</keyword>
<sequence length="1576" mass="175227">MVDPEPHDIATCRRWETFTIPRFHDLTPKHADLRTCSEMGIRRLLKRWKGEESPRQKNGESDSRPTQNQTKPPAIDGSDTAQDGSSNVRRKESLQGPGSTGASPSCAPALTDARKTRAETIDLTPPPGAGGTDEREGSLSGPGVGATPHPTSPHDLPTSPETTLEIPNVGADADADEALRNNLHSEGGETEDLWQLSFDELTQEEQGRLEAFLAPGQATASDQRQAPSFKATDFEDLIAVTRAKQEALSDRIWSFDFYGRKIVPRDYTERVITCLTIVGDVGVPLMPQPASIVWPLVKGLMQVPIDADEETAAVLMTADILVRTTRCGTTYEKMFREKIKDQHSDLWLDFRSALFKLYTASLRLMIYALRQCDKRTGRRLVNAFLNPSKAQNEISNLETCRANLREIVMDCQSMIGDDIDASVMEFLRKFSMFSSVIEQRFDELFERLDNQEVMDILEWISPYRALDRHNIKAEARTPETCDWLLENPTFNCWEQSSSPKVIWLQGSRKSSPLNGRLRSLPLTFTAGTGKRFLTARVIDHLRANLHPGEGLAFYYCQRSGQNFEEPSDVIRAIFRQLATPAHELQEDEMRKDVRDLFAQSKNMTHPSISICKEQIIKSLSQYSQITLVLDALDECAEPRKELFDLIDSLVSQSECLVRIFVSSRPESDIEERFRDELTIKTEVPDVKDDIRSFIDKKIGELRWNSNTVVYREDVVDALVEKSDGMFLWASLHIDQLHNVQLGKAMLRRIKKMPQGLTRTYKEIYEQISADEVQKTVVDRAFIWVMCSYGPMSSEQLLAAIRHDANHDELEEVIDTNTLLSLCKSLLVLDEPSNRLRFCHASVLEYIQRELWNSRNAHCYAAKSCLRFLMLVYGEPAPETVSVAKADDSSISSDEDLSLQEDPTILSRDYPFHFYSRHHWMRHIQHHEQFALTSEEFDYPLNTLLKAFLKSPTKCGTAYRAWFEDVSKDVWLSRDTAIFTDAVTLDYISPPTRPILAICRFSFHTTLKDWWNRDEMFLPYQNSKEETPLIVAARAGCNPICEKLLDRKADLGHHGMRFTALGTAAYYGHFETARLLIQRGASVDMTLQWDIISQRWGGFRPHEGQFGSALSIAASTGDLEMARLLIENGATVDEPLEGDYKSALATAVCFGHIPMIELLIDNGATVDMKLQGEFGSALSLAVSELNFDVTKLLIKKGADVNMELDGTMASALITAACSKDLDMVKLLVQEGAAIDMPITRDMTYNYYGSALSAAAIKVQLAIAEYLIENGANVNRQIQGLYNHALAAATSFGLSMTQFLVERGADPDMRYQVTGEMGYGSVLAEAAFFGRVLAVEYLIDNGATVNLETEAICPTALAAAVVAWKTDMVELLISKGASVNQPLGGSYGSALAHAAYRGHVSAAVLLLAKGAFVNAPLQGYFGSALIAAAWAGGNQMMTCLVDHGADIDLATSTGQFGSALAAACAAGCVEVVKHLVDERKANVNLPLITGIYGTALNAASYWGRTECVEILLRAGATIKLLEDHAGFSSALEAAQAETCESRDEFISMSRKPRSLHRKPAQIAADKEAVMKILLEVDT</sequence>
<evidence type="ECO:0000313" key="6">
    <source>
        <dbReference type="EMBL" id="CAG8418643.1"/>
    </source>
</evidence>
<dbReference type="PANTHER" id="PTHR24126">
    <property type="entry name" value="ANKYRIN REPEAT, PH AND SEC7 DOMAIN CONTAINING PROTEIN SECG-RELATED"/>
    <property type="match status" value="1"/>
</dbReference>
<dbReference type="Pfam" id="PF12796">
    <property type="entry name" value="Ank_2"/>
    <property type="match status" value="5"/>
</dbReference>
<feature type="repeat" description="ANK" evidence="3">
    <location>
        <begin position="1104"/>
        <end position="1136"/>
    </location>
</feature>
<evidence type="ECO:0000256" key="1">
    <source>
        <dbReference type="ARBA" id="ARBA00022737"/>
    </source>
</evidence>
<name>A0A9W4JWP3_9EURO</name>
<dbReference type="EMBL" id="CAJVPA010000236">
    <property type="protein sequence ID" value="CAG8418643.1"/>
    <property type="molecule type" value="Genomic_DNA"/>
</dbReference>
<accession>A0A9W4JWP3</accession>
<feature type="repeat" description="ANK" evidence="3">
    <location>
        <begin position="1055"/>
        <end position="1087"/>
    </location>
</feature>
<dbReference type="PROSITE" id="PS50297">
    <property type="entry name" value="ANK_REP_REGION"/>
    <property type="match status" value="3"/>
</dbReference>
<evidence type="ECO:0000259" key="5">
    <source>
        <dbReference type="Pfam" id="PF24883"/>
    </source>
</evidence>
<evidence type="ECO:0000313" key="7">
    <source>
        <dbReference type="Proteomes" id="UP001152646"/>
    </source>
</evidence>
<reference evidence="6" key="1">
    <citation type="submission" date="2021-07" db="EMBL/GenBank/DDBJ databases">
        <authorList>
            <person name="Branca A.L. A."/>
        </authorList>
    </citation>
    <scope>NUCLEOTIDE SEQUENCE</scope>
</reference>
<dbReference type="PROSITE" id="PS50088">
    <property type="entry name" value="ANK_REPEAT"/>
    <property type="match status" value="4"/>
</dbReference>
<dbReference type="Gene3D" id="3.40.50.300">
    <property type="entry name" value="P-loop containing nucleotide triphosphate hydrolases"/>
    <property type="match status" value="1"/>
</dbReference>
<feature type="repeat" description="ANK" evidence="3">
    <location>
        <begin position="1138"/>
        <end position="1170"/>
    </location>
</feature>
<evidence type="ECO:0000256" key="3">
    <source>
        <dbReference type="PROSITE-ProRule" id="PRU00023"/>
    </source>
</evidence>
<feature type="region of interest" description="Disordered" evidence="4">
    <location>
        <begin position="47"/>
        <end position="160"/>
    </location>
</feature>
<keyword evidence="2 3" id="KW-0040">ANK repeat</keyword>
<dbReference type="Proteomes" id="UP001152646">
    <property type="component" value="Unassembled WGS sequence"/>
</dbReference>
<protein>
    <recommendedName>
        <fullName evidence="5">Nephrocystin 3-like N-terminal domain-containing protein</fullName>
    </recommendedName>
</protein>
<evidence type="ECO:0000256" key="4">
    <source>
        <dbReference type="SAM" id="MobiDB-lite"/>
    </source>
</evidence>
<dbReference type="SUPFAM" id="SSF48403">
    <property type="entry name" value="Ankyrin repeat"/>
    <property type="match status" value="2"/>
</dbReference>
<dbReference type="OrthoDB" id="7464126at2759"/>
<dbReference type="InterPro" id="IPR027417">
    <property type="entry name" value="P-loop_NTPase"/>
</dbReference>
<feature type="domain" description="Nephrocystin 3-like N-terminal" evidence="5">
    <location>
        <begin position="522"/>
        <end position="664"/>
    </location>
</feature>
<dbReference type="InterPro" id="IPR056884">
    <property type="entry name" value="NPHP3-like_N"/>
</dbReference>